<dbReference type="Gene3D" id="1.10.1200.80">
    <property type="entry name" value="Putative flavin oxidoreducatase, domain 2"/>
    <property type="match status" value="1"/>
</dbReference>
<evidence type="ECO:0000313" key="3">
    <source>
        <dbReference type="Proteomes" id="UP000318148"/>
    </source>
</evidence>
<dbReference type="InterPro" id="IPR024036">
    <property type="entry name" value="tRNA-dHydroUridine_Synthase_C"/>
</dbReference>
<comment type="caution">
    <text evidence="2">The sequence shown here is derived from an EMBL/GenBank/DDBJ whole genome shotgun (WGS) entry which is preliminary data.</text>
</comment>
<name>A0A520LPK3_9GAMM</name>
<dbReference type="Proteomes" id="UP000318148">
    <property type="component" value="Unassembled WGS sequence"/>
</dbReference>
<evidence type="ECO:0000313" key="2">
    <source>
        <dbReference type="EMBL" id="RZO08906.1"/>
    </source>
</evidence>
<dbReference type="Pfam" id="PF01207">
    <property type="entry name" value="Dus"/>
    <property type="match status" value="1"/>
</dbReference>
<dbReference type="PANTHER" id="PTHR45846:SF1">
    <property type="entry name" value="TRNA-DIHYDROURIDINE(47) SYNTHASE [NAD(P)(+)]-LIKE"/>
    <property type="match status" value="1"/>
</dbReference>
<evidence type="ECO:0000259" key="1">
    <source>
        <dbReference type="Pfam" id="PF01207"/>
    </source>
</evidence>
<organism evidence="2 3">
    <name type="scientific">SAR92 clade bacterium</name>
    <dbReference type="NCBI Taxonomy" id="2315479"/>
    <lineage>
        <taxon>Bacteria</taxon>
        <taxon>Pseudomonadati</taxon>
        <taxon>Pseudomonadota</taxon>
        <taxon>Gammaproteobacteria</taxon>
        <taxon>Cellvibrionales</taxon>
        <taxon>Porticoccaceae</taxon>
        <taxon>SAR92 clade</taxon>
    </lineage>
</organism>
<dbReference type="CDD" id="cd02801">
    <property type="entry name" value="DUS_like_FMN"/>
    <property type="match status" value="1"/>
</dbReference>
<feature type="domain" description="DUS-like FMN-binding" evidence="1">
    <location>
        <begin position="2"/>
        <end position="191"/>
    </location>
</feature>
<dbReference type="GO" id="GO:0003723">
    <property type="term" value="F:RNA binding"/>
    <property type="evidence" value="ECO:0007669"/>
    <property type="project" value="TreeGrafter"/>
</dbReference>
<dbReference type="EMBL" id="SHBO01000001">
    <property type="protein sequence ID" value="RZO08906.1"/>
    <property type="molecule type" value="Genomic_DNA"/>
</dbReference>
<dbReference type="Gene3D" id="3.20.20.70">
    <property type="entry name" value="Aldolase class I"/>
    <property type="match status" value="1"/>
</dbReference>
<accession>A0A520LPK3</accession>
<dbReference type="PANTHER" id="PTHR45846">
    <property type="entry name" value="TRNA-DIHYDROURIDINE(47) SYNTHASE [NAD(P)(+)]-LIKE"/>
    <property type="match status" value="1"/>
</dbReference>
<reference evidence="2 3" key="1">
    <citation type="submission" date="2019-02" db="EMBL/GenBank/DDBJ databases">
        <title>Prokaryotic population dynamics and viral predation in marine succession experiment using metagenomics: the confinement effect.</title>
        <authorList>
            <person name="Haro-Moreno J.M."/>
            <person name="Rodriguez-Valera F."/>
            <person name="Lopez-Perez M."/>
        </authorList>
    </citation>
    <scope>NUCLEOTIDE SEQUENCE [LARGE SCALE GENOMIC DNA]</scope>
    <source>
        <strain evidence="2">MED-G169</strain>
    </source>
</reference>
<dbReference type="GO" id="GO:0017150">
    <property type="term" value="F:tRNA dihydrouridine synthase activity"/>
    <property type="evidence" value="ECO:0007669"/>
    <property type="project" value="TreeGrafter"/>
</dbReference>
<dbReference type="SUPFAM" id="SSF51395">
    <property type="entry name" value="FMN-linked oxidoreductases"/>
    <property type="match status" value="1"/>
</dbReference>
<proteinExistence type="predicted"/>
<feature type="non-terminal residue" evidence="2">
    <location>
        <position position="1"/>
    </location>
</feature>
<dbReference type="InterPro" id="IPR035587">
    <property type="entry name" value="DUS-like_FMN-bd"/>
</dbReference>
<protein>
    <submittedName>
        <fullName evidence="2">tRNA dihydrouridine synthase DusB</fullName>
    </submittedName>
</protein>
<sequence>SVVASTTAPVTLKIRTGWDKTNINAVLIAKIAEDAGISALSIHGRTRACRFIGEVEYDTITEVVKSVSIPVIANGDIDSPSKAKSVMEYTGASAVMIGRAALGNPWIFRQINEKLTHNTVSYFPSRVDLQNIIIKHLHELHDFYGESMGLKFARKHMSWYLSNFIDGKTFSKFFNSLTTIHQQASHIKEFLSNVEVSQKAA</sequence>
<dbReference type="AlphaFoldDB" id="A0A520LPK3"/>
<dbReference type="InterPro" id="IPR013785">
    <property type="entry name" value="Aldolase_TIM"/>
</dbReference>
<gene>
    <name evidence="2" type="ORF">EVB02_00195</name>
</gene>